<comment type="function">
    <text evidence="11">Component of an histone acetyltransferase complex.</text>
</comment>
<dbReference type="SMART" id="SM01408">
    <property type="entry name" value="ING"/>
    <property type="match status" value="1"/>
</dbReference>
<dbReference type="Gene3D" id="6.10.140.1740">
    <property type="match status" value="1"/>
</dbReference>
<feature type="domain" description="PHD-type" evidence="14">
    <location>
        <begin position="228"/>
        <end position="277"/>
    </location>
</feature>
<protein>
    <recommendedName>
        <fullName evidence="11">Inhibitor of growth protein</fullName>
    </recommendedName>
</protein>
<keyword evidence="6 11" id="KW-0156">Chromatin regulator</keyword>
<dbReference type="FunFam" id="3.30.40.10:FF:000016">
    <property type="entry name" value="Inhibitor of growth protein"/>
    <property type="match status" value="1"/>
</dbReference>
<dbReference type="GO" id="GO:0008270">
    <property type="term" value="F:zinc ion binding"/>
    <property type="evidence" value="ECO:0007669"/>
    <property type="project" value="UniProtKB-KW"/>
</dbReference>
<proteinExistence type="inferred from homology"/>
<keyword evidence="4 10" id="KW-0863">Zinc-finger</keyword>
<dbReference type="SUPFAM" id="SSF57903">
    <property type="entry name" value="FYVE/PHD zinc finger"/>
    <property type="match status" value="1"/>
</dbReference>
<comment type="domain">
    <text evidence="11">The PHD-type zinc finger mediates the binding to H3K4me3.</text>
</comment>
<evidence type="ECO:0000256" key="8">
    <source>
        <dbReference type="PIRSR" id="PIRSR628651-50"/>
    </source>
</evidence>
<keyword evidence="5 9" id="KW-0862">Zinc</keyword>
<feature type="binding site" evidence="9">
    <location>
        <position position="255"/>
    </location>
    <ligand>
        <name>Zn(2+)</name>
        <dbReference type="ChEBI" id="CHEBI:29105"/>
        <label>1</label>
    </ligand>
</feature>
<dbReference type="OrthoDB" id="5411773at2759"/>
<name>A0A7M7KM43_VARDE</name>
<dbReference type="KEGG" id="vde:111253126"/>
<dbReference type="InterPro" id="IPR019786">
    <property type="entry name" value="Zinc_finger_PHD-type_CS"/>
</dbReference>
<dbReference type="GeneID" id="111253126"/>
<dbReference type="Gene3D" id="3.30.40.10">
    <property type="entry name" value="Zinc/RING finger domain, C3HC4 (zinc finger)"/>
    <property type="match status" value="1"/>
</dbReference>
<feature type="binding site" evidence="9">
    <location>
        <position position="231"/>
    </location>
    <ligand>
        <name>Zn(2+)</name>
        <dbReference type="ChEBI" id="CHEBI:29105"/>
        <label>1</label>
    </ligand>
</feature>
<dbReference type="InterPro" id="IPR013083">
    <property type="entry name" value="Znf_RING/FYVE/PHD"/>
</dbReference>
<organism evidence="15 16">
    <name type="scientific">Varroa destructor</name>
    <name type="common">Honeybee mite</name>
    <dbReference type="NCBI Taxonomy" id="109461"/>
    <lineage>
        <taxon>Eukaryota</taxon>
        <taxon>Metazoa</taxon>
        <taxon>Ecdysozoa</taxon>
        <taxon>Arthropoda</taxon>
        <taxon>Chelicerata</taxon>
        <taxon>Arachnida</taxon>
        <taxon>Acari</taxon>
        <taxon>Parasitiformes</taxon>
        <taxon>Mesostigmata</taxon>
        <taxon>Gamasina</taxon>
        <taxon>Dermanyssoidea</taxon>
        <taxon>Varroidae</taxon>
        <taxon>Varroa</taxon>
    </lineage>
</organism>
<feature type="site" description="Histone H3K4me3 binding" evidence="8">
    <location>
        <position position="241"/>
    </location>
</feature>
<dbReference type="InterPro" id="IPR024610">
    <property type="entry name" value="ING_N_histone-binding"/>
</dbReference>
<dbReference type="PROSITE" id="PS50016">
    <property type="entry name" value="ZF_PHD_2"/>
    <property type="match status" value="1"/>
</dbReference>
<dbReference type="AlphaFoldDB" id="A0A7M7KM43"/>
<dbReference type="SMART" id="SM00249">
    <property type="entry name" value="PHD"/>
    <property type="match status" value="1"/>
</dbReference>
<evidence type="ECO:0000256" key="1">
    <source>
        <dbReference type="ARBA" id="ARBA00004123"/>
    </source>
</evidence>
<keyword evidence="7 11" id="KW-0539">Nucleus</keyword>
<dbReference type="OMA" id="GPNCKYE"/>
<evidence type="ECO:0000256" key="12">
    <source>
        <dbReference type="SAM" id="Coils"/>
    </source>
</evidence>
<dbReference type="InterPro" id="IPR028651">
    <property type="entry name" value="ING_fam"/>
</dbReference>
<dbReference type="GO" id="GO:0006355">
    <property type="term" value="P:regulation of DNA-templated transcription"/>
    <property type="evidence" value="ECO:0007669"/>
    <property type="project" value="TreeGrafter"/>
</dbReference>
<dbReference type="CDD" id="cd15586">
    <property type="entry name" value="PHD_ING4_5"/>
    <property type="match status" value="1"/>
</dbReference>
<dbReference type="PROSITE" id="PS01359">
    <property type="entry name" value="ZF_PHD_1"/>
    <property type="match status" value="1"/>
</dbReference>
<dbReference type="Pfam" id="PF12998">
    <property type="entry name" value="ING"/>
    <property type="match status" value="1"/>
</dbReference>
<evidence type="ECO:0000259" key="14">
    <source>
        <dbReference type="PROSITE" id="PS50016"/>
    </source>
</evidence>
<evidence type="ECO:0000256" key="5">
    <source>
        <dbReference type="ARBA" id="ARBA00022833"/>
    </source>
</evidence>
<comment type="subunit">
    <text evidence="11">Component of an histone acetyltransferase complex. Interacts with H3K4me3 and to a lesser extent with H3K4me2.</text>
</comment>
<dbReference type="Proteomes" id="UP000594260">
    <property type="component" value="Unplaced"/>
</dbReference>
<feature type="region of interest" description="Disordered" evidence="13">
    <location>
        <begin position="150"/>
        <end position="219"/>
    </location>
</feature>
<evidence type="ECO:0000313" key="15">
    <source>
        <dbReference type="EnsemblMetazoa" id="XP_022667837"/>
    </source>
</evidence>
<dbReference type="CTD" id="84289"/>
<keyword evidence="12" id="KW-0175">Coiled coil</keyword>
<evidence type="ECO:0000256" key="7">
    <source>
        <dbReference type="ARBA" id="ARBA00023242"/>
    </source>
</evidence>
<keyword evidence="16" id="KW-1185">Reference proteome</keyword>
<evidence type="ECO:0000256" key="13">
    <source>
        <dbReference type="SAM" id="MobiDB-lite"/>
    </source>
</evidence>
<accession>A0A7M7KM43</accession>
<keyword evidence="3 9" id="KW-0479">Metal-binding</keyword>
<evidence type="ECO:0000313" key="16">
    <source>
        <dbReference type="Proteomes" id="UP000594260"/>
    </source>
</evidence>
<feature type="binding site" evidence="9">
    <location>
        <position position="271"/>
    </location>
    <ligand>
        <name>Zn(2+)</name>
        <dbReference type="ChEBI" id="CHEBI:29105"/>
        <label>2</label>
    </ligand>
</feature>
<dbReference type="GO" id="GO:0005634">
    <property type="term" value="C:nucleus"/>
    <property type="evidence" value="ECO:0007669"/>
    <property type="project" value="UniProtKB-SubCell"/>
</dbReference>
<dbReference type="EnsemblMetazoa" id="XM_022812102">
    <property type="protein sequence ID" value="XP_022667837"/>
    <property type="gene ID" value="LOC111253126"/>
</dbReference>
<evidence type="ECO:0000256" key="4">
    <source>
        <dbReference type="ARBA" id="ARBA00022771"/>
    </source>
</evidence>
<dbReference type="CDD" id="cd16859">
    <property type="entry name" value="ING_ING4_5"/>
    <property type="match status" value="1"/>
</dbReference>
<feature type="binding site" evidence="9">
    <location>
        <position position="233"/>
    </location>
    <ligand>
        <name>Zn(2+)</name>
        <dbReference type="ChEBI" id="CHEBI:29105"/>
        <label>1</label>
    </ligand>
</feature>
<feature type="compositionally biased region" description="Low complexity" evidence="13">
    <location>
        <begin position="197"/>
        <end position="211"/>
    </location>
</feature>
<dbReference type="InterPro" id="IPR001965">
    <property type="entry name" value="Znf_PHD"/>
</dbReference>
<dbReference type="InterPro" id="IPR011011">
    <property type="entry name" value="Znf_FYVE_PHD"/>
</dbReference>
<evidence type="ECO:0000256" key="9">
    <source>
        <dbReference type="PIRSR" id="PIRSR628651-51"/>
    </source>
</evidence>
<feature type="site" description="Histone H3K4me3 binding" evidence="8">
    <location>
        <position position="253"/>
    </location>
</feature>
<feature type="binding site" evidence="9">
    <location>
        <position position="274"/>
    </location>
    <ligand>
        <name>Zn(2+)</name>
        <dbReference type="ChEBI" id="CHEBI:29105"/>
        <label>2</label>
    </ligand>
</feature>
<comment type="similarity">
    <text evidence="2 11">Belongs to the ING family.</text>
</comment>
<dbReference type="PANTHER" id="PTHR10333">
    <property type="entry name" value="INHIBITOR OF GROWTH PROTEIN"/>
    <property type="match status" value="1"/>
</dbReference>
<sequence length="285" mass="32256">MPIHLEATGNEDLQSNNAMASHSGQHWYLPMVDLLERIMDAQQEGLESLPEELQKSFNLMRDLDSKVQDLLKDIDKESYNYIDNTANLSPSKRREATDKIGKMYAKVKELADTKVQLAMTTYETVDKHIRRLDTELVRFENELKEKLLSKTGKAAGASAQGVREKRKRDSRKRVDPSAPGGQPGRQRKKFKNPPPQDLVDPDPLLLPSLQSMTNGGDVMDMPVDPNEPTYCLCHQVSYGEMIGCDNPECPIEWFHFACVGLNTKPKGRWYCPKCGPPPTAEKKRK</sequence>
<feature type="site" description="Histone H3K4me3 binding" evidence="8">
    <location>
        <position position="230"/>
    </location>
</feature>
<feature type="binding site" evidence="9">
    <location>
        <position position="249"/>
    </location>
    <ligand>
        <name>Zn(2+)</name>
        <dbReference type="ChEBI" id="CHEBI:29105"/>
        <label>2</label>
    </ligand>
</feature>
<evidence type="ECO:0000256" key="10">
    <source>
        <dbReference type="PROSITE-ProRule" id="PRU00146"/>
    </source>
</evidence>
<evidence type="ECO:0000256" key="6">
    <source>
        <dbReference type="ARBA" id="ARBA00022853"/>
    </source>
</evidence>
<comment type="subcellular location">
    <subcellularLocation>
        <location evidence="1 11">Nucleus</location>
    </subcellularLocation>
</comment>
<evidence type="ECO:0000256" key="2">
    <source>
        <dbReference type="ARBA" id="ARBA00010210"/>
    </source>
</evidence>
<dbReference type="InterPro" id="IPR019787">
    <property type="entry name" value="Znf_PHD-finger"/>
</dbReference>
<evidence type="ECO:0000256" key="11">
    <source>
        <dbReference type="RuleBase" id="RU361213"/>
    </source>
</evidence>
<dbReference type="InParanoid" id="A0A7M7KM43"/>
<dbReference type="GO" id="GO:0006325">
    <property type="term" value="P:chromatin organization"/>
    <property type="evidence" value="ECO:0007669"/>
    <property type="project" value="UniProtKB-KW"/>
</dbReference>
<evidence type="ECO:0000256" key="3">
    <source>
        <dbReference type="ARBA" id="ARBA00022723"/>
    </source>
</evidence>
<feature type="site" description="Histone H3K4me3 binding" evidence="8">
    <location>
        <position position="245"/>
    </location>
</feature>
<dbReference type="FunCoup" id="A0A7M7KM43">
    <property type="interactions" value="927"/>
</dbReference>
<reference evidence="15" key="1">
    <citation type="submission" date="2021-01" db="UniProtKB">
        <authorList>
            <consortium name="EnsemblMetazoa"/>
        </authorList>
    </citation>
    <scope>IDENTIFICATION</scope>
</reference>
<feature type="binding site" evidence="9">
    <location>
        <position position="258"/>
    </location>
    <ligand>
        <name>Zn(2+)</name>
        <dbReference type="ChEBI" id="CHEBI:29105"/>
        <label>1</label>
    </ligand>
</feature>
<dbReference type="PANTHER" id="PTHR10333:SF42">
    <property type="entry name" value="INHIBITOR OF GROWTH PROTEIN 5"/>
    <property type="match status" value="1"/>
</dbReference>
<dbReference type="RefSeq" id="XP_022667837.1">
    <property type="nucleotide sequence ID" value="XM_022812102.1"/>
</dbReference>
<feature type="binding site" evidence="9">
    <location>
        <position position="244"/>
    </location>
    <ligand>
        <name>Zn(2+)</name>
        <dbReference type="ChEBI" id="CHEBI:29105"/>
        <label>2</label>
    </ligand>
</feature>
<feature type="coiled-coil region" evidence="12">
    <location>
        <begin position="122"/>
        <end position="149"/>
    </location>
</feature>